<dbReference type="Gene3D" id="3.90.1150.10">
    <property type="entry name" value="Aspartate Aminotransferase, domain 1"/>
    <property type="match status" value="1"/>
</dbReference>
<dbReference type="InterPro" id="IPR001597">
    <property type="entry name" value="ArAA_b-elim_lyase/Thr_aldolase"/>
</dbReference>
<dbReference type="RefSeq" id="WP_377328625.1">
    <property type="nucleotide sequence ID" value="NZ_JBHUMZ010000019.1"/>
</dbReference>
<dbReference type="SUPFAM" id="SSF53383">
    <property type="entry name" value="PLP-dependent transferases"/>
    <property type="match status" value="1"/>
</dbReference>
<evidence type="ECO:0000256" key="3">
    <source>
        <dbReference type="ARBA" id="ARBA00022898"/>
    </source>
</evidence>
<dbReference type="EC" id="4.1.2.48" evidence="5"/>
<keyword evidence="3" id="KW-0663">Pyridoxal phosphate</keyword>
<keyword evidence="5" id="KW-0456">Lyase</keyword>
<dbReference type="Gene3D" id="3.40.640.10">
    <property type="entry name" value="Type I PLP-dependent aspartate aminotransferase-like (Major domain)"/>
    <property type="match status" value="1"/>
</dbReference>
<dbReference type="InterPro" id="IPR023603">
    <property type="entry name" value="Low_specificity_L-TA-like"/>
</dbReference>
<organism evidence="5 6">
    <name type="scientific">Piscibacillus salipiscarius</name>
    <dbReference type="NCBI Taxonomy" id="299480"/>
    <lineage>
        <taxon>Bacteria</taxon>
        <taxon>Bacillati</taxon>
        <taxon>Bacillota</taxon>
        <taxon>Bacilli</taxon>
        <taxon>Bacillales</taxon>
        <taxon>Bacillaceae</taxon>
        <taxon>Piscibacillus</taxon>
    </lineage>
</organism>
<dbReference type="NCBIfam" id="NF041359">
    <property type="entry name" value="GntG_guanitoxin"/>
    <property type="match status" value="1"/>
</dbReference>
<evidence type="ECO:0000313" key="5">
    <source>
        <dbReference type="EMBL" id="MFD2638857.1"/>
    </source>
</evidence>
<accession>A0ABW5QAA2</accession>
<gene>
    <name evidence="5" type="primary">ltaE</name>
    <name evidence="5" type="ORF">ACFSW4_08280</name>
</gene>
<dbReference type="NCBIfam" id="NF007825">
    <property type="entry name" value="PRK10534.1"/>
    <property type="match status" value="1"/>
</dbReference>
<dbReference type="PANTHER" id="PTHR48097:SF9">
    <property type="entry name" value="L-THREONINE ALDOLASE"/>
    <property type="match status" value="1"/>
</dbReference>
<evidence type="ECO:0000256" key="1">
    <source>
        <dbReference type="ARBA" id="ARBA00001933"/>
    </source>
</evidence>
<comment type="cofactor">
    <cofactor evidence="1">
        <name>pyridoxal 5'-phosphate</name>
        <dbReference type="ChEBI" id="CHEBI:597326"/>
    </cofactor>
</comment>
<protein>
    <submittedName>
        <fullName evidence="5">Low-specificity L-threonine aldolase</fullName>
        <ecNumber evidence="5">4.1.2.48</ecNumber>
    </submittedName>
</protein>
<evidence type="ECO:0000313" key="6">
    <source>
        <dbReference type="Proteomes" id="UP001597452"/>
    </source>
</evidence>
<dbReference type="CDD" id="cd06502">
    <property type="entry name" value="TA_like"/>
    <property type="match status" value="1"/>
</dbReference>
<feature type="domain" description="Aromatic amino acid beta-eliminating lyase/threonine aldolase" evidence="4">
    <location>
        <begin position="3"/>
        <end position="286"/>
    </location>
</feature>
<dbReference type="PANTHER" id="PTHR48097">
    <property type="entry name" value="L-THREONINE ALDOLASE-RELATED"/>
    <property type="match status" value="1"/>
</dbReference>
<dbReference type="Proteomes" id="UP001597452">
    <property type="component" value="Unassembled WGS sequence"/>
</dbReference>
<dbReference type="InterPro" id="IPR015424">
    <property type="entry name" value="PyrdxlP-dep_Trfase"/>
</dbReference>
<sequence>MIDLRSDTVTKPTEAMRKAAYQAEVGDDVYGEDPTINRLEELAAEKLGKEAALFVTSGTQGNQIAVLTHCKPADEVIMEANAHIFVYEGAAMSALAGIQPKTIDGDRGAMDPKQVASAIRPEDIHFPETGLISLENTHNKAGGTVVPLENMKAIKKVANQYKIPVHLDGARIFNAAVAMNEPVHKIAEQVDTVQFCLSKGLGAPVGSILAGPKEFIERARKWRKRLGGGLRQAGMIAAPGIIALNEMPNRLQEDHNHAKRLAEGLGNIDGIEIESEVETNMVLVSVENLGLTSEQFIEKLEKAGIKSGSYGTHSVRLVTNYDVSKEDIETVISKVNQLFK</sequence>
<dbReference type="EMBL" id="JBHUMZ010000019">
    <property type="protein sequence ID" value="MFD2638857.1"/>
    <property type="molecule type" value="Genomic_DNA"/>
</dbReference>
<comment type="caution">
    <text evidence="5">The sequence shown here is derived from an EMBL/GenBank/DDBJ whole genome shotgun (WGS) entry which is preliminary data.</text>
</comment>
<dbReference type="InterPro" id="IPR015422">
    <property type="entry name" value="PyrdxlP-dep_Trfase_small"/>
</dbReference>
<dbReference type="GO" id="GO:0016829">
    <property type="term" value="F:lyase activity"/>
    <property type="evidence" value="ECO:0007669"/>
    <property type="project" value="UniProtKB-KW"/>
</dbReference>
<evidence type="ECO:0000259" key="4">
    <source>
        <dbReference type="Pfam" id="PF01212"/>
    </source>
</evidence>
<evidence type="ECO:0000256" key="2">
    <source>
        <dbReference type="ARBA" id="ARBA00006966"/>
    </source>
</evidence>
<comment type="similarity">
    <text evidence="2">Belongs to the threonine aldolase family.</text>
</comment>
<dbReference type="PIRSF" id="PIRSF017617">
    <property type="entry name" value="Thr_aldolase"/>
    <property type="match status" value="1"/>
</dbReference>
<dbReference type="Pfam" id="PF01212">
    <property type="entry name" value="Beta_elim_lyase"/>
    <property type="match status" value="1"/>
</dbReference>
<keyword evidence="6" id="KW-1185">Reference proteome</keyword>
<dbReference type="InterPro" id="IPR015421">
    <property type="entry name" value="PyrdxlP-dep_Trfase_major"/>
</dbReference>
<name>A0ABW5QAA2_9BACI</name>
<reference evidence="6" key="1">
    <citation type="journal article" date="2019" name="Int. J. Syst. Evol. Microbiol.">
        <title>The Global Catalogue of Microorganisms (GCM) 10K type strain sequencing project: providing services to taxonomists for standard genome sequencing and annotation.</title>
        <authorList>
            <consortium name="The Broad Institute Genomics Platform"/>
            <consortium name="The Broad Institute Genome Sequencing Center for Infectious Disease"/>
            <person name="Wu L."/>
            <person name="Ma J."/>
        </authorList>
    </citation>
    <scope>NUCLEOTIDE SEQUENCE [LARGE SCALE GENOMIC DNA]</scope>
    <source>
        <strain evidence="6">TISTR 1571</strain>
    </source>
</reference>
<proteinExistence type="inferred from homology"/>